<organism evidence="1 2">
    <name type="scientific">Orbilia javanica</name>
    <dbReference type="NCBI Taxonomy" id="47235"/>
    <lineage>
        <taxon>Eukaryota</taxon>
        <taxon>Fungi</taxon>
        <taxon>Dikarya</taxon>
        <taxon>Ascomycota</taxon>
        <taxon>Pezizomycotina</taxon>
        <taxon>Orbiliomycetes</taxon>
        <taxon>Orbiliales</taxon>
        <taxon>Orbiliaceae</taxon>
        <taxon>Orbilia</taxon>
    </lineage>
</organism>
<protein>
    <submittedName>
        <fullName evidence="1">Uncharacterized protein</fullName>
    </submittedName>
</protein>
<gene>
    <name evidence="1" type="ORF">TWF718_010422</name>
</gene>
<keyword evidence="2" id="KW-1185">Reference proteome</keyword>
<evidence type="ECO:0000313" key="2">
    <source>
        <dbReference type="Proteomes" id="UP001313282"/>
    </source>
</evidence>
<proteinExistence type="predicted"/>
<dbReference type="AlphaFoldDB" id="A0AAN8MUE1"/>
<sequence>MSFLQYFKPKVVLSALQFTRCILSSTLGSETSTLTHIATSSISSSDINITTTAALPADYNTSPDPKPTSDYISQSSYPPSLNLTAVTLVHAIVTNFAYEPFCSSLLGYTGTVSIASTFEFSTATGTLSLTFIDVTTKVVYTCTSTVYASTKTYTIEASSSSRRRTRMPPTKFTYTHRDVPTKTPLLLATFDLADLSAGCLVAVPARETSTAYNIVTVTVPYESIDLAVSTTRLIISTATPTTVSQTLTVIHPTKGYWKIFNESLVDLHGRYLSIDLIDPSNSTLGGYLTLTEHPYQRFEMVWDHKRQVYYVCWMSGKVFSDGWTATVEYLWLSYHTTRNTMDTVRPMFLEETVADQLFPNETRKAKFVMAQDGYITPAESEPVIFTCRDFAIKQPGADYIDYYMNYTFWWNTSEYRTERECIWPAVSATYKPMVRVLGCVVISDSVAAYPGFPEL</sequence>
<accession>A0AAN8MUE1</accession>
<name>A0AAN8MUE1_9PEZI</name>
<reference evidence="1 2" key="1">
    <citation type="submission" date="2019-10" db="EMBL/GenBank/DDBJ databases">
        <authorList>
            <person name="Palmer J.M."/>
        </authorList>
    </citation>
    <scope>NUCLEOTIDE SEQUENCE [LARGE SCALE GENOMIC DNA]</scope>
    <source>
        <strain evidence="1 2">TWF718</strain>
    </source>
</reference>
<evidence type="ECO:0000313" key="1">
    <source>
        <dbReference type="EMBL" id="KAK6334981.1"/>
    </source>
</evidence>
<comment type="caution">
    <text evidence="1">The sequence shown here is derived from an EMBL/GenBank/DDBJ whole genome shotgun (WGS) entry which is preliminary data.</text>
</comment>
<dbReference type="EMBL" id="JAVHNR010000008">
    <property type="protein sequence ID" value="KAK6334981.1"/>
    <property type="molecule type" value="Genomic_DNA"/>
</dbReference>
<dbReference type="Proteomes" id="UP001313282">
    <property type="component" value="Unassembled WGS sequence"/>
</dbReference>